<keyword evidence="2" id="KW-1185">Reference proteome</keyword>
<comment type="caution">
    <text evidence="1">The sequence shown here is derived from an EMBL/GenBank/DDBJ whole genome shotgun (WGS) entry which is preliminary data.</text>
</comment>
<evidence type="ECO:0000313" key="2">
    <source>
        <dbReference type="Proteomes" id="UP000823775"/>
    </source>
</evidence>
<sequence length="57" mass="6640">DLLENWRFSEALSRLENEVFLDFLSLLNKILRLSSKFLPLVMDSKQVNIVDTRTASL</sequence>
<proteinExistence type="predicted"/>
<reference evidence="1 2" key="1">
    <citation type="journal article" date="2021" name="BMC Genomics">
        <title>Datura genome reveals duplications of psychoactive alkaloid biosynthetic genes and high mutation rate following tissue culture.</title>
        <authorList>
            <person name="Rajewski A."/>
            <person name="Carter-House D."/>
            <person name="Stajich J."/>
            <person name="Litt A."/>
        </authorList>
    </citation>
    <scope>NUCLEOTIDE SEQUENCE [LARGE SCALE GENOMIC DNA]</scope>
    <source>
        <strain evidence="1">AR-01</strain>
    </source>
</reference>
<dbReference type="Proteomes" id="UP000823775">
    <property type="component" value="Unassembled WGS sequence"/>
</dbReference>
<dbReference type="EMBL" id="JACEIK010000221">
    <property type="protein sequence ID" value="MCD7452738.1"/>
    <property type="molecule type" value="Genomic_DNA"/>
</dbReference>
<name>A0ABS8S142_DATST</name>
<evidence type="ECO:0000313" key="1">
    <source>
        <dbReference type="EMBL" id="MCD7452738.1"/>
    </source>
</evidence>
<accession>A0ABS8S142</accession>
<organism evidence="1 2">
    <name type="scientific">Datura stramonium</name>
    <name type="common">Jimsonweed</name>
    <name type="synonym">Common thornapple</name>
    <dbReference type="NCBI Taxonomy" id="4076"/>
    <lineage>
        <taxon>Eukaryota</taxon>
        <taxon>Viridiplantae</taxon>
        <taxon>Streptophyta</taxon>
        <taxon>Embryophyta</taxon>
        <taxon>Tracheophyta</taxon>
        <taxon>Spermatophyta</taxon>
        <taxon>Magnoliopsida</taxon>
        <taxon>eudicotyledons</taxon>
        <taxon>Gunneridae</taxon>
        <taxon>Pentapetalae</taxon>
        <taxon>asterids</taxon>
        <taxon>lamiids</taxon>
        <taxon>Solanales</taxon>
        <taxon>Solanaceae</taxon>
        <taxon>Solanoideae</taxon>
        <taxon>Datureae</taxon>
        <taxon>Datura</taxon>
    </lineage>
</organism>
<feature type="non-terminal residue" evidence="1">
    <location>
        <position position="1"/>
    </location>
</feature>
<gene>
    <name evidence="1" type="ORF">HAX54_017992</name>
</gene>
<protein>
    <submittedName>
        <fullName evidence="1">Uncharacterized protein</fullName>
    </submittedName>
</protein>